<dbReference type="Proteomes" id="UP001341840">
    <property type="component" value="Unassembled WGS sequence"/>
</dbReference>
<keyword evidence="7" id="KW-1133">Transmembrane helix</keyword>
<keyword evidence="10" id="KW-0325">Glycoprotein</keyword>
<reference evidence="11 12" key="1">
    <citation type="journal article" date="2023" name="Plants (Basel)">
        <title>Bridging the Gap: Combining Genomics and Transcriptomics Approaches to Understand Stylosanthes scabra, an Orphan Legume from the Brazilian Caatinga.</title>
        <authorList>
            <person name="Ferreira-Neto J.R.C."/>
            <person name="da Silva M.D."/>
            <person name="Binneck E."/>
            <person name="de Melo N.F."/>
            <person name="da Silva R.H."/>
            <person name="de Melo A.L.T.M."/>
            <person name="Pandolfi V."/>
            <person name="Bustamante F.O."/>
            <person name="Brasileiro-Vidal A.C."/>
            <person name="Benko-Iseppon A.M."/>
        </authorList>
    </citation>
    <scope>NUCLEOTIDE SEQUENCE [LARGE SCALE GENOMIC DNA]</scope>
    <source>
        <tissue evidence="11">Leaves</tissue>
    </source>
</reference>
<evidence type="ECO:0000256" key="8">
    <source>
        <dbReference type="ARBA" id="ARBA00023136"/>
    </source>
</evidence>
<evidence type="ECO:0000256" key="7">
    <source>
        <dbReference type="ARBA" id="ARBA00022989"/>
    </source>
</evidence>
<evidence type="ECO:0000256" key="10">
    <source>
        <dbReference type="ARBA" id="ARBA00023180"/>
    </source>
</evidence>
<evidence type="ECO:0000256" key="4">
    <source>
        <dbReference type="ARBA" id="ARBA00022614"/>
    </source>
</evidence>
<evidence type="ECO:0000313" key="12">
    <source>
        <dbReference type="Proteomes" id="UP001341840"/>
    </source>
</evidence>
<keyword evidence="3" id="KW-1003">Cell membrane</keyword>
<evidence type="ECO:0000256" key="6">
    <source>
        <dbReference type="ARBA" id="ARBA00022737"/>
    </source>
</evidence>
<keyword evidence="12" id="KW-1185">Reference proteome</keyword>
<name>A0ABU6R4C8_9FABA</name>
<gene>
    <name evidence="11" type="ORF">PIB30_005150</name>
</gene>
<accession>A0ABU6R4C8</accession>
<evidence type="ECO:0000313" key="11">
    <source>
        <dbReference type="EMBL" id="MED6118678.1"/>
    </source>
</evidence>
<comment type="similarity">
    <text evidence="2">Belongs to the RLP family.</text>
</comment>
<dbReference type="InterPro" id="IPR001611">
    <property type="entry name" value="Leu-rich_rpt"/>
</dbReference>
<evidence type="ECO:0000256" key="3">
    <source>
        <dbReference type="ARBA" id="ARBA00022475"/>
    </source>
</evidence>
<evidence type="ECO:0000256" key="1">
    <source>
        <dbReference type="ARBA" id="ARBA00004251"/>
    </source>
</evidence>
<dbReference type="PANTHER" id="PTHR27004:SF435">
    <property type="entry name" value="LEUCINE-RICH REPEAT-CONTAINING N-TERMINAL PLANT-TYPE DOMAIN-CONTAINING PROTEIN"/>
    <property type="match status" value="1"/>
</dbReference>
<dbReference type="EMBL" id="JASCZI010030218">
    <property type="protein sequence ID" value="MED6118678.1"/>
    <property type="molecule type" value="Genomic_DNA"/>
</dbReference>
<dbReference type="SUPFAM" id="SSF52058">
    <property type="entry name" value="L domain-like"/>
    <property type="match status" value="1"/>
</dbReference>
<keyword evidence="6" id="KW-0677">Repeat</keyword>
<keyword evidence="5" id="KW-0812">Transmembrane</keyword>
<proteinExistence type="inferred from homology"/>
<protein>
    <submittedName>
        <fullName evidence="11">Uncharacterized protein</fullName>
    </submittedName>
</protein>
<dbReference type="Pfam" id="PF00560">
    <property type="entry name" value="LRR_1"/>
    <property type="match status" value="3"/>
</dbReference>
<comment type="subcellular location">
    <subcellularLocation>
        <location evidence="1">Cell membrane</location>
        <topology evidence="1">Single-pass type I membrane protein</topology>
    </subcellularLocation>
</comment>
<evidence type="ECO:0000256" key="2">
    <source>
        <dbReference type="ARBA" id="ARBA00009592"/>
    </source>
</evidence>
<organism evidence="11 12">
    <name type="scientific">Stylosanthes scabra</name>
    <dbReference type="NCBI Taxonomy" id="79078"/>
    <lineage>
        <taxon>Eukaryota</taxon>
        <taxon>Viridiplantae</taxon>
        <taxon>Streptophyta</taxon>
        <taxon>Embryophyta</taxon>
        <taxon>Tracheophyta</taxon>
        <taxon>Spermatophyta</taxon>
        <taxon>Magnoliopsida</taxon>
        <taxon>eudicotyledons</taxon>
        <taxon>Gunneridae</taxon>
        <taxon>Pentapetalae</taxon>
        <taxon>rosids</taxon>
        <taxon>fabids</taxon>
        <taxon>Fabales</taxon>
        <taxon>Fabaceae</taxon>
        <taxon>Papilionoideae</taxon>
        <taxon>50 kb inversion clade</taxon>
        <taxon>dalbergioids sensu lato</taxon>
        <taxon>Dalbergieae</taxon>
        <taxon>Pterocarpus clade</taxon>
        <taxon>Stylosanthes</taxon>
    </lineage>
</organism>
<evidence type="ECO:0000256" key="5">
    <source>
        <dbReference type="ARBA" id="ARBA00022692"/>
    </source>
</evidence>
<dbReference type="InterPro" id="IPR032675">
    <property type="entry name" value="LRR_dom_sf"/>
</dbReference>
<comment type="caution">
    <text evidence="11">The sequence shown here is derived from an EMBL/GenBank/DDBJ whole genome shotgun (WGS) entry which is preliminary data.</text>
</comment>
<keyword evidence="4" id="KW-0433">Leucine-rich repeat</keyword>
<dbReference type="PANTHER" id="PTHR27004">
    <property type="entry name" value="RECEPTOR-LIKE PROTEIN 12 ISOFORM X1"/>
    <property type="match status" value="1"/>
</dbReference>
<evidence type="ECO:0000256" key="9">
    <source>
        <dbReference type="ARBA" id="ARBA00023170"/>
    </source>
</evidence>
<keyword evidence="9" id="KW-0675">Receptor</keyword>
<keyword evidence="8" id="KW-0472">Membrane</keyword>
<sequence length="225" mass="24722">MHDQVEDRSRFGHLSFGLFDNVNLIRNVGNLISIFSTADKLKLAELLAMEPISVVDHFVSHIMEDEYGVARFVDSVTIMNKGQQIKLEKILIAFTSLDFSSNNFQGPIPQEIMTFKALHFLNLSHNSFSGHIPSTLGNLRNLESLDLSMNSLMGQIPTELASLSFLSIMNLSYNHLVGRIPTGTQIQSFEADSFTGNEGLYGPPLTQDYCGGGGGQGPSTATFFV</sequence>
<dbReference type="Gene3D" id="3.80.10.10">
    <property type="entry name" value="Ribonuclease Inhibitor"/>
    <property type="match status" value="1"/>
</dbReference>